<gene>
    <name evidence="2" type="ORF">EV214_1282</name>
</gene>
<dbReference type="Pfam" id="PF07484">
    <property type="entry name" value="Collar"/>
    <property type="match status" value="1"/>
</dbReference>
<evidence type="ECO:0000313" key="3">
    <source>
        <dbReference type="Proteomes" id="UP000294919"/>
    </source>
</evidence>
<comment type="caution">
    <text evidence="2">The sequence shown here is derived from an EMBL/GenBank/DDBJ whole genome shotgun (WGS) entry which is preliminary data.</text>
</comment>
<feature type="domain" description="Phage tail collar" evidence="1">
    <location>
        <begin position="7"/>
        <end position="63"/>
    </location>
</feature>
<dbReference type="EMBL" id="SLWV01000028">
    <property type="protein sequence ID" value="TCO70007.1"/>
    <property type="molecule type" value="Genomic_DNA"/>
</dbReference>
<dbReference type="Proteomes" id="UP000294919">
    <property type="component" value="Unassembled WGS sequence"/>
</dbReference>
<evidence type="ECO:0000259" key="1">
    <source>
        <dbReference type="Pfam" id="PF07484"/>
    </source>
</evidence>
<dbReference type="RefSeq" id="WP_132247223.1">
    <property type="nucleotide sequence ID" value="NZ_SLWV01000028.1"/>
</dbReference>
<organism evidence="2 3">
    <name type="scientific">Marinisporobacter balticus</name>
    <dbReference type="NCBI Taxonomy" id="2018667"/>
    <lineage>
        <taxon>Bacteria</taxon>
        <taxon>Bacillati</taxon>
        <taxon>Bacillota</taxon>
        <taxon>Clostridia</taxon>
        <taxon>Peptostreptococcales</taxon>
        <taxon>Thermotaleaceae</taxon>
        <taxon>Marinisporobacter</taxon>
    </lineage>
</organism>
<name>A0A4R2KD17_9FIRM</name>
<dbReference type="SUPFAM" id="SSF88874">
    <property type="entry name" value="Receptor-binding domain of short tail fibre protein gp12"/>
    <property type="match status" value="1"/>
</dbReference>
<dbReference type="InterPro" id="IPR011083">
    <property type="entry name" value="Phage_tail_collar_dom"/>
</dbReference>
<keyword evidence="3" id="KW-1185">Reference proteome</keyword>
<reference evidence="2 3" key="1">
    <citation type="submission" date="2019-03" db="EMBL/GenBank/DDBJ databases">
        <title>Genomic Encyclopedia of Type Strains, Phase IV (KMG-IV): sequencing the most valuable type-strain genomes for metagenomic binning, comparative biology and taxonomic classification.</title>
        <authorList>
            <person name="Goeker M."/>
        </authorList>
    </citation>
    <scope>NUCLEOTIDE SEQUENCE [LARGE SCALE GENOMIC DNA]</scope>
    <source>
        <strain evidence="2 3">DSM 102940</strain>
    </source>
</reference>
<dbReference type="AlphaFoldDB" id="A0A4R2KD17"/>
<evidence type="ECO:0000313" key="2">
    <source>
        <dbReference type="EMBL" id="TCO70007.1"/>
    </source>
</evidence>
<sequence length="172" mass="18882">MCESYIGEIRMFAGNYAPRNWAFCDGQLLPISNFNALYSLLGTTYGGDGYTTFALPDMRGRIPLHFGYGAGLSNRLIGQKFGQEQASLTLSQIPSHNHPMQASSDVATATSPNETILATAQKDFYISAGTNQQNLHPQTIEESGSSQAHYNMQPSLCVNFIISLRGEYPPRH</sequence>
<dbReference type="Gene3D" id="3.90.1340.10">
    <property type="entry name" value="Phage tail collar domain"/>
    <property type="match status" value="1"/>
</dbReference>
<dbReference type="OrthoDB" id="9810174at2"/>
<dbReference type="InterPro" id="IPR037053">
    <property type="entry name" value="Phage_tail_collar_dom_sf"/>
</dbReference>
<protein>
    <submittedName>
        <fullName evidence="2">Microcystin-dependent protein</fullName>
    </submittedName>
</protein>
<proteinExistence type="predicted"/>
<accession>A0A4R2KD17</accession>